<name>A0A9X3DBM1_9SPHI</name>
<dbReference type="AlphaFoldDB" id="A0A9X3DBM1"/>
<evidence type="ECO:0000313" key="2">
    <source>
        <dbReference type="Proteomes" id="UP001142592"/>
    </source>
</evidence>
<accession>A0A9X3DBM1</accession>
<protein>
    <submittedName>
        <fullName evidence="1">Uncharacterized protein</fullName>
    </submittedName>
</protein>
<proteinExistence type="predicted"/>
<organism evidence="1 2">
    <name type="scientific">Pedobacter agri</name>
    <dbReference type="NCBI Taxonomy" id="454586"/>
    <lineage>
        <taxon>Bacteria</taxon>
        <taxon>Pseudomonadati</taxon>
        <taxon>Bacteroidota</taxon>
        <taxon>Sphingobacteriia</taxon>
        <taxon>Sphingobacteriales</taxon>
        <taxon>Sphingobacteriaceae</taxon>
        <taxon>Pedobacter</taxon>
    </lineage>
</organism>
<evidence type="ECO:0000313" key="1">
    <source>
        <dbReference type="EMBL" id="MCX3263121.1"/>
    </source>
</evidence>
<reference evidence="1" key="1">
    <citation type="submission" date="2022-11" db="EMBL/GenBank/DDBJ databases">
        <authorList>
            <person name="Graham C."/>
            <person name="Newman J.D."/>
        </authorList>
    </citation>
    <scope>NUCLEOTIDE SEQUENCE</scope>
    <source>
        <strain evidence="1">DSM 19486</strain>
    </source>
</reference>
<gene>
    <name evidence="1" type="ORF">OQZ29_00045</name>
</gene>
<dbReference type="Proteomes" id="UP001142592">
    <property type="component" value="Unassembled WGS sequence"/>
</dbReference>
<keyword evidence="2" id="KW-1185">Reference proteome</keyword>
<sequence length="273" mass="30633">MATLNGIVRFSGQVGDFIFYRRGKKDVVRSKPLTHQLTENSKKSAKDFGEASRNAAYIRKAFAAVVKDYGTGDLTTRLTKRMHAVFKSIPAAHAGHKKISDGNLKLMEGFEFNAYTSLGNLLLQVPKITLQDNGFIGLRVPKLATGHFVKAVGRSDAYMLQVMVFNLDLQTGHYEILKVHDLKVSLDLDEFPGAKVAIPIEMEGERAVFVAVGISYLYDGHRKEDRRYFACQIIKCMHLKDGVEVEFIEALKEAAIKVEEEEMGLSWEMGERE</sequence>
<comment type="caution">
    <text evidence="1">The sequence shown here is derived from an EMBL/GenBank/DDBJ whole genome shotgun (WGS) entry which is preliminary data.</text>
</comment>
<dbReference type="RefSeq" id="WP_010603475.1">
    <property type="nucleotide sequence ID" value="NZ_JAPJUH010000001.1"/>
</dbReference>
<dbReference type="EMBL" id="JAPJUH010000001">
    <property type="protein sequence ID" value="MCX3263121.1"/>
    <property type="molecule type" value="Genomic_DNA"/>
</dbReference>